<dbReference type="RefSeq" id="WP_152429460.1">
    <property type="nucleotide sequence ID" value="NZ_CBCSDK010000017.1"/>
</dbReference>
<feature type="signal peptide" evidence="1">
    <location>
        <begin position="1"/>
        <end position="18"/>
    </location>
</feature>
<gene>
    <name evidence="2" type="ORF">FIV01_01735</name>
</gene>
<proteinExistence type="predicted"/>
<protein>
    <recommendedName>
        <fullName evidence="4">MSHA biogenesis protein MshK</fullName>
    </recommendedName>
</protein>
<keyword evidence="3" id="KW-1185">Reference proteome</keyword>
<organism evidence="2 3">
    <name type="scientific">Vibrio aquimaris</name>
    <dbReference type="NCBI Taxonomy" id="2587862"/>
    <lineage>
        <taxon>Bacteria</taxon>
        <taxon>Pseudomonadati</taxon>
        <taxon>Pseudomonadota</taxon>
        <taxon>Gammaproteobacteria</taxon>
        <taxon>Vibrionales</taxon>
        <taxon>Vibrionaceae</taxon>
        <taxon>Vibrio</taxon>
    </lineage>
</organism>
<evidence type="ECO:0000256" key="1">
    <source>
        <dbReference type="SAM" id="SignalP"/>
    </source>
</evidence>
<dbReference type="OrthoDB" id="5917619at2"/>
<sequence length="107" mass="11716" precursor="true">MVRVLVSALFVYSCVVVASQDPTAPLGWQKPDSIEAKSKKKQQPLPKLQSIVCTNQVQCRAVLSDKAVLVGDTVNGFKVSQIEAQSVTISRGGKQWKLKIFTQSIKN</sequence>
<keyword evidence="1" id="KW-0732">Signal</keyword>
<name>A0A5P9CI15_9VIBR</name>
<evidence type="ECO:0000313" key="2">
    <source>
        <dbReference type="EMBL" id="QFT25172.1"/>
    </source>
</evidence>
<feature type="chain" id="PRO_5024901795" description="MSHA biogenesis protein MshK" evidence="1">
    <location>
        <begin position="19"/>
        <end position="107"/>
    </location>
</feature>
<reference evidence="2 3" key="1">
    <citation type="submission" date="2019-10" db="EMBL/GenBank/DDBJ databases">
        <title>Complete genome sequence of Vibrio sp. strain THAF100, isolated from non-filtered water from the water column of tank 6 of a marine aquarium containing stony-coral fragments. Water maintained at 26 degree C.</title>
        <authorList>
            <person name="Ruckert C."/>
            <person name="Franco A."/>
            <person name="Kalinowski J."/>
            <person name="Glaeser S."/>
        </authorList>
    </citation>
    <scope>NUCLEOTIDE SEQUENCE [LARGE SCALE GENOMIC DNA]</scope>
    <source>
        <strain evidence="2 3">THAF100</strain>
    </source>
</reference>
<evidence type="ECO:0008006" key="4">
    <source>
        <dbReference type="Google" id="ProtNLM"/>
    </source>
</evidence>
<accession>A0A5P9CI15</accession>
<dbReference type="AlphaFoldDB" id="A0A5P9CI15"/>
<dbReference type="EMBL" id="CP045350">
    <property type="protein sequence ID" value="QFT25172.1"/>
    <property type="molecule type" value="Genomic_DNA"/>
</dbReference>
<dbReference type="Proteomes" id="UP000326936">
    <property type="component" value="Chromosome"/>
</dbReference>
<evidence type="ECO:0000313" key="3">
    <source>
        <dbReference type="Proteomes" id="UP000326936"/>
    </source>
</evidence>
<dbReference type="KEGG" id="vaq:FIV01_01735"/>